<gene>
    <name evidence="3" type="ORF">EH55_10155</name>
</gene>
<evidence type="ECO:0000256" key="1">
    <source>
        <dbReference type="SAM" id="SignalP"/>
    </source>
</evidence>
<proteinExistence type="predicted"/>
<reference evidence="3 4" key="1">
    <citation type="submission" date="2014-04" db="EMBL/GenBank/DDBJ databases">
        <title>Draft Genome Sequence of Synergistes jonesii.</title>
        <authorList>
            <person name="Coil D.A."/>
            <person name="Eisen J.A."/>
            <person name="Holland-Moritz H.E."/>
        </authorList>
    </citation>
    <scope>NUCLEOTIDE SEQUENCE [LARGE SCALE GENOMIC DNA]</scope>
    <source>
        <strain evidence="3 4">78-1</strain>
    </source>
</reference>
<dbReference type="Pfam" id="PF00395">
    <property type="entry name" value="SLH"/>
    <property type="match status" value="1"/>
</dbReference>
<dbReference type="PANTHER" id="PTHR43308:SF1">
    <property type="entry name" value="OUTER MEMBRANE PROTEIN ALPHA"/>
    <property type="match status" value="1"/>
</dbReference>
<dbReference type="Proteomes" id="UP000027665">
    <property type="component" value="Unassembled WGS sequence"/>
</dbReference>
<dbReference type="EMBL" id="JMKI01000005">
    <property type="protein sequence ID" value="KEJ93219.1"/>
    <property type="molecule type" value="Genomic_DNA"/>
</dbReference>
<feature type="domain" description="SLH" evidence="2">
    <location>
        <begin position="23"/>
        <end position="86"/>
    </location>
</feature>
<dbReference type="SUPFAM" id="SSF56935">
    <property type="entry name" value="Porins"/>
    <property type="match status" value="1"/>
</dbReference>
<feature type="signal peptide" evidence="1">
    <location>
        <begin position="1"/>
        <end position="22"/>
    </location>
</feature>
<keyword evidence="4" id="KW-1185">Reference proteome</keyword>
<dbReference type="OrthoDB" id="185675at2"/>
<evidence type="ECO:0000259" key="2">
    <source>
        <dbReference type="PROSITE" id="PS51272"/>
    </source>
</evidence>
<dbReference type="AlphaFoldDB" id="A0A073ITW2"/>
<accession>A0A073ITW2</accession>
<dbReference type="eggNOG" id="COG3203">
    <property type="taxonomic scope" value="Bacteria"/>
</dbReference>
<evidence type="ECO:0000313" key="4">
    <source>
        <dbReference type="Proteomes" id="UP000027665"/>
    </source>
</evidence>
<sequence length="520" mass="57739">MKKFLAVIAALALAAAAAPAMAASNPFMDVPQGHWAYDAVGLLASRGIVSGYPDGSFKGAQPATRYEMASIVARALVAVDADKASKQDLELLKKLVMEFKDELDALGVKVDQLDKRVAVLEDGVGGWKIRGTFLFEAKFSGDTDSGNYLFTENGRKNDFEKEQFRLYLTKQINEDTYFYAEYRTGADGSGAPAGRGGRGDLQNMSWAQLFVDTKLPYDIGLRVGRFTVDFEDENGLYTDNDAIFGDFRIDGFQLSKQWNAFRATAIVGRNDNYGLYDATADAWGLDLDSAFMAYILDLNWTPNEKFFLGGTGYWFDDDSTGIDTLDLATATYAAYMGYKFTPAVELKGIYYWQNYGDDVVTPQGLPAFAVEDSPNAWKAILSIDQDLLKFTSLWIEYSQQDNTFFGYTDRYAIGGGAYDFVGLNMGVADPFGTSKYWFVKAEQQWNDKWSSFARFATVDYDTVNLDDATEWGVGIGYQYTPAIYFELAYDQVDHGDSITGNQGGEVGKDHVVRFSTSVNF</sequence>
<dbReference type="InterPro" id="IPR051465">
    <property type="entry name" value="Cell_Envelope_Struct_Comp"/>
</dbReference>
<dbReference type="RefSeq" id="WP_037974287.1">
    <property type="nucleotide sequence ID" value="NZ_CAMETI010000039.1"/>
</dbReference>
<feature type="chain" id="PRO_5001689999" description="SLH domain-containing protein" evidence="1">
    <location>
        <begin position="23"/>
        <end position="520"/>
    </location>
</feature>
<comment type="caution">
    <text evidence="3">The sequence shown here is derived from an EMBL/GenBank/DDBJ whole genome shotgun (WGS) entry which is preliminary data.</text>
</comment>
<dbReference type="InterPro" id="IPR001119">
    <property type="entry name" value="SLH_dom"/>
</dbReference>
<dbReference type="PROSITE" id="PS51272">
    <property type="entry name" value="SLH"/>
    <property type="match status" value="1"/>
</dbReference>
<dbReference type="GeneID" id="90982607"/>
<keyword evidence="1" id="KW-0732">Signal</keyword>
<organism evidence="3 4">
    <name type="scientific">Synergistes jonesii</name>
    <dbReference type="NCBI Taxonomy" id="2754"/>
    <lineage>
        <taxon>Bacteria</taxon>
        <taxon>Thermotogati</taxon>
        <taxon>Synergistota</taxon>
        <taxon>Synergistia</taxon>
        <taxon>Synergistales</taxon>
        <taxon>Synergistaceae</taxon>
        <taxon>Synergistes</taxon>
    </lineage>
</organism>
<dbReference type="PANTHER" id="PTHR43308">
    <property type="entry name" value="OUTER MEMBRANE PROTEIN ALPHA-RELATED"/>
    <property type="match status" value="1"/>
</dbReference>
<name>A0A073ITW2_9BACT</name>
<dbReference type="STRING" id="2754.EH55_10155"/>
<protein>
    <recommendedName>
        <fullName evidence="2">SLH domain-containing protein</fullName>
    </recommendedName>
</protein>
<evidence type="ECO:0000313" key="3">
    <source>
        <dbReference type="EMBL" id="KEJ93219.1"/>
    </source>
</evidence>